<reference evidence="1 2" key="1">
    <citation type="submission" date="2017-05" db="EMBL/GenBank/DDBJ databases">
        <authorList>
            <person name="Varghese N."/>
            <person name="Submissions S."/>
        </authorList>
    </citation>
    <scope>NUCLEOTIDE SEQUENCE [LARGE SCALE GENOMIC DNA]</scope>
    <source>
        <strain evidence="1 2">DSM 45474</strain>
    </source>
</reference>
<sequence>MSRMMKGLLGIVIGAAVFWPSMEIQTQEQVTVLKGTMQWLNIQGGCWVLENDKGLRYELVGKESLLQPLRKEGLRVTVAVQEDPELVGKCMVGRMVRVIRVIQVQKKEGNLVPSKLSSMVLNILDRATMAERV</sequence>
<protein>
    <submittedName>
        <fullName evidence="1">Uncharacterized protein</fullName>
    </submittedName>
</protein>
<dbReference type="Proteomes" id="UP000315636">
    <property type="component" value="Unassembled WGS sequence"/>
</dbReference>
<evidence type="ECO:0000313" key="1">
    <source>
        <dbReference type="EMBL" id="SMO38852.1"/>
    </source>
</evidence>
<evidence type="ECO:0000313" key="2">
    <source>
        <dbReference type="Proteomes" id="UP000315636"/>
    </source>
</evidence>
<name>A0A521AVH9_9BACL</name>
<dbReference type="AlphaFoldDB" id="A0A521AVH9"/>
<dbReference type="EMBL" id="FXTI01000001">
    <property type="protein sequence ID" value="SMO38852.1"/>
    <property type="molecule type" value="Genomic_DNA"/>
</dbReference>
<dbReference type="OrthoDB" id="4869430at2"/>
<organism evidence="1 2">
    <name type="scientific">Melghirimyces algeriensis</name>
    <dbReference type="NCBI Taxonomy" id="910412"/>
    <lineage>
        <taxon>Bacteria</taxon>
        <taxon>Bacillati</taxon>
        <taxon>Bacillota</taxon>
        <taxon>Bacilli</taxon>
        <taxon>Bacillales</taxon>
        <taxon>Thermoactinomycetaceae</taxon>
        <taxon>Melghirimyces</taxon>
    </lineage>
</organism>
<dbReference type="RefSeq" id="WP_142504056.1">
    <property type="nucleotide sequence ID" value="NZ_FXTI01000001.1"/>
</dbReference>
<gene>
    <name evidence="1" type="ORF">SAMN06264849_101371</name>
</gene>
<keyword evidence="2" id="KW-1185">Reference proteome</keyword>
<proteinExistence type="predicted"/>
<accession>A0A521AVH9</accession>